<proteinExistence type="inferred from homology"/>
<dbReference type="Gene3D" id="3.40.50.12780">
    <property type="entry name" value="N-terminal domain of ligase-like"/>
    <property type="match status" value="1"/>
</dbReference>
<dbReference type="SUPFAM" id="SSF56801">
    <property type="entry name" value="Acetyl-CoA synthetase-like"/>
    <property type="match status" value="1"/>
</dbReference>
<organism evidence="5">
    <name type="scientific">Demequina capsici</name>
    <dbReference type="NCBI Taxonomy" id="3075620"/>
    <lineage>
        <taxon>Bacteria</taxon>
        <taxon>Bacillati</taxon>
        <taxon>Actinomycetota</taxon>
        <taxon>Actinomycetes</taxon>
        <taxon>Micrococcales</taxon>
        <taxon>Demequinaceae</taxon>
        <taxon>Demequina</taxon>
    </lineage>
</organism>
<dbReference type="InterPro" id="IPR045851">
    <property type="entry name" value="AMP-bd_C_sf"/>
</dbReference>
<accession>A0AA96F6E8</accession>
<dbReference type="RefSeq" id="WP_313497681.1">
    <property type="nucleotide sequence ID" value="NZ_CP134879.1"/>
</dbReference>
<dbReference type="GO" id="GO:0006631">
    <property type="term" value="P:fatty acid metabolic process"/>
    <property type="evidence" value="ECO:0007669"/>
    <property type="project" value="TreeGrafter"/>
</dbReference>
<dbReference type="InterPro" id="IPR025110">
    <property type="entry name" value="AMP-bd_C"/>
</dbReference>
<evidence type="ECO:0000313" key="5">
    <source>
        <dbReference type="EMBL" id="WNM27013.1"/>
    </source>
</evidence>
<dbReference type="Proteomes" id="UP001304125">
    <property type="component" value="Chromosome"/>
</dbReference>
<dbReference type="AlphaFoldDB" id="A0AA96JAI2"/>
<feature type="domain" description="AMP-dependent synthetase/ligase" evidence="2">
    <location>
        <begin position="29"/>
        <end position="187"/>
    </location>
</feature>
<dbReference type="EMBL" id="CP134879">
    <property type="protein sequence ID" value="WNM24184.1"/>
    <property type="molecule type" value="Genomic_DNA"/>
</dbReference>
<name>A0AA96JAI2_9MICO</name>
<dbReference type="Pfam" id="PF00501">
    <property type="entry name" value="AMP-binding"/>
    <property type="match status" value="1"/>
</dbReference>
<sequence>MNYAPLAPGPDRAVAAALSGAAAGIGAPTSGSTASPRQVLVSGAAMRAAAQATDRRLGGPGDWLLAMPADRIAGAMVLARALLSGSHVERMPQGSFSPERFARSVDALVSAGGADGTALGRRYVSLVPTQLGRLLDSPVGRTALQAFDAVLIGGAALHRDDAPANIVTTYGMTETSGGCVYDGVPLDVARVAIDADGRVLLKGPMLADGYASASGQPERDPDDWPVIDGETWHRTRDLGVMDDGRLRLLGRADDVIISGGVNVHPLRVERALTAMPAIAEAVVVGVSDAEWGERVGAVVTVDPDATPPVLDDVRSALTTVLTRAELPRQLLVVHALPRLDSGKIDRRQARRLLESPNGDA</sequence>
<gene>
    <name evidence="4" type="ORF">RN606_12585</name>
    <name evidence="5" type="ORF">RN607_12525</name>
</gene>
<dbReference type="Gene3D" id="3.30.300.30">
    <property type="match status" value="1"/>
</dbReference>
<evidence type="ECO:0000259" key="3">
    <source>
        <dbReference type="Pfam" id="PF13193"/>
    </source>
</evidence>
<dbReference type="InterPro" id="IPR042099">
    <property type="entry name" value="ANL_N_sf"/>
</dbReference>
<evidence type="ECO:0000313" key="4">
    <source>
        <dbReference type="EMBL" id="WNM24184.1"/>
    </source>
</evidence>
<dbReference type="GO" id="GO:0031956">
    <property type="term" value="F:medium-chain fatty acid-CoA ligase activity"/>
    <property type="evidence" value="ECO:0007669"/>
    <property type="project" value="TreeGrafter"/>
</dbReference>
<dbReference type="PANTHER" id="PTHR43201:SF8">
    <property type="entry name" value="ACYL-COA SYNTHETASE FAMILY MEMBER 3"/>
    <property type="match status" value="1"/>
</dbReference>
<dbReference type="PANTHER" id="PTHR43201">
    <property type="entry name" value="ACYL-COA SYNTHETASE"/>
    <property type="match status" value="1"/>
</dbReference>
<accession>A0AA96JAI2</accession>
<reference evidence="5 6" key="1">
    <citation type="submission" date="2023-09" db="EMBL/GenBank/DDBJ databases">
        <title>Demequina sp. a novel bacteria isolated from Capsicum annuum.</title>
        <authorList>
            <person name="Humaira Z."/>
            <person name="Lee J."/>
            <person name="Cho D."/>
        </authorList>
    </citation>
    <scope>NUCLEOTIDE SEQUENCE</scope>
    <source>
        <strain evidence="4 6">OYTSA14</strain>
        <strain evidence="5">PMTSA13</strain>
    </source>
</reference>
<dbReference type="KEGG" id="dcp:RN607_12525"/>
<dbReference type="Pfam" id="PF13193">
    <property type="entry name" value="AMP-binding_C"/>
    <property type="match status" value="1"/>
</dbReference>
<keyword evidence="6" id="KW-1185">Reference proteome</keyword>
<dbReference type="EMBL" id="CP134880">
    <property type="protein sequence ID" value="WNM27013.1"/>
    <property type="molecule type" value="Genomic_DNA"/>
</dbReference>
<evidence type="ECO:0000256" key="1">
    <source>
        <dbReference type="ARBA" id="ARBA00006432"/>
    </source>
</evidence>
<evidence type="ECO:0000259" key="2">
    <source>
        <dbReference type="Pfam" id="PF00501"/>
    </source>
</evidence>
<evidence type="ECO:0000313" key="6">
    <source>
        <dbReference type="Proteomes" id="UP001304125"/>
    </source>
</evidence>
<dbReference type="InterPro" id="IPR000873">
    <property type="entry name" value="AMP-dep_synth/lig_dom"/>
</dbReference>
<protein>
    <submittedName>
        <fullName evidence="5">AMP-binding protein</fullName>
    </submittedName>
</protein>
<comment type="similarity">
    <text evidence="1">Belongs to the ATP-dependent AMP-binding enzyme family.</text>
</comment>
<feature type="domain" description="AMP-binding enzyme C-terminal" evidence="3">
    <location>
        <begin position="268"/>
        <end position="343"/>
    </location>
</feature>
<dbReference type="Proteomes" id="UP001303408">
    <property type="component" value="Chromosome"/>
</dbReference>